<keyword evidence="3" id="KW-1185">Reference proteome</keyword>
<sequence>MNSVLAFLRQPPPPHREARPRPAAARRAPRRQRLLACASGGGHWIELRRLRPAFGGLEVTYVSTLPTYAETVPGNRYHCVPDTSRFDLASLVPNMLRAAWIIARERPAFVVTTGSAPMLAFVLLGRLNGARTLWIDSVANSEHLSTSGRVAKRLAHRCIAQWPNVAADERIEHWGSVL</sequence>
<proteinExistence type="predicted"/>
<evidence type="ECO:0008006" key="4">
    <source>
        <dbReference type="Google" id="ProtNLM"/>
    </source>
</evidence>
<dbReference type="EMBL" id="QQNB01000001">
    <property type="protein sequence ID" value="RDE06309.1"/>
    <property type="molecule type" value="Genomic_DNA"/>
</dbReference>
<organism evidence="2 3">
    <name type="scientific">Sphingomonas aracearum</name>
    <dbReference type="NCBI Taxonomy" id="2283317"/>
    <lineage>
        <taxon>Bacteria</taxon>
        <taxon>Pseudomonadati</taxon>
        <taxon>Pseudomonadota</taxon>
        <taxon>Alphaproteobacteria</taxon>
        <taxon>Sphingomonadales</taxon>
        <taxon>Sphingomonadaceae</taxon>
        <taxon>Sphingomonas</taxon>
    </lineage>
</organism>
<protein>
    <recommendedName>
        <fullName evidence="4">Oligosaccharide biosynthesis protein Alg14</fullName>
    </recommendedName>
</protein>
<name>A0A369VWT8_9SPHN</name>
<evidence type="ECO:0000256" key="1">
    <source>
        <dbReference type="SAM" id="MobiDB-lite"/>
    </source>
</evidence>
<comment type="caution">
    <text evidence="2">The sequence shown here is derived from an EMBL/GenBank/DDBJ whole genome shotgun (WGS) entry which is preliminary data.</text>
</comment>
<dbReference type="RefSeq" id="WP_114685891.1">
    <property type="nucleotide sequence ID" value="NZ_QQNB01000001.1"/>
</dbReference>
<feature type="region of interest" description="Disordered" evidence="1">
    <location>
        <begin position="1"/>
        <end position="29"/>
    </location>
</feature>
<accession>A0A369VWT8</accession>
<evidence type="ECO:0000313" key="3">
    <source>
        <dbReference type="Proteomes" id="UP000253918"/>
    </source>
</evidence>
<dbReference type="AlphaFoldDB" id="A0A369VWT8"/>
<gene>
    <name evidence="2" type="ORF">DVW87_00835</name>
</gene>
<dbReference type="OrthoDB" id="555447at2"/>
<evidence type="ECO:0000313" key="2">
    <source>
        <dbReference type="EMBL" id="RDE06309.1"/>
    </source>
</evidence>
<reference evidence="2 3" key="1">
    <citation type="submission" date="2018-07" db="EMBL/GenBank/DDBJ databases">
        <title>a novel species of Sphingomonas isolated from the rhizosphere soil of Araceae plant.</title>
        <authorList>
            <person name="Zhiyong W."/>
            <person name="Qinglan Z."/>
            <person name="Zhiwei F."/>
            <person name="Ding X."/>
            <person name="Gejiao W."/>
            <person name="Shixue Z."/>
        </authorList>
    </citation>
    <scope>NUCLEOTIDE SEQUENCE [LARGE SCALE GENOMIC DNA]</scope>
    <source>
        <strain evidence="2 3">WZY 27</strain>
    </source>
</reference>
<dbReference type="Gene3D" id="3.40.50.2000">
    <property type="entry name" value="Glycogen Phosphorylase B"/>
    <property type="match status" value="1"/>
</dbReference>
<dbReference type="Proteomes" id="UP000253918">
    <property type="component" value="Unassembled WGS sequence"/>
</dbReference>